<dbReference type="Gene3D" id="1.10.3210.10">
    <property type="entry name" value="Hypothetical protein af1432"/>
    <property type="match status" value="1"/>
</dbReference>
<dbReference type="Pfam" id="PF20972">
    <property type="entry name" value="MASE9"/>
    <property type="match status" value="1"/>
</dbReference>
<protein>
    <submittedName>
        <fullName evidence="4">Uncharacterized protein</fullName>
    </submittedName>
</protein>
<dbReference type="PANTHER" id="PTHR43155:SF2">
    <property type="entry name" value="CYCLIC DI-GMP PHOSPHODIESTERASE PA4108"/>
    <property type="match status" value="1"/>
</dbReference>
<dbReference type="CDD" id="cd00077">
    <property type="entry name" value="HDc"/>
    <property type="match status" value="1"/>
</dbReference>
<keyword evidence="1" id="KW-0812">Transmembrane</keyword>
<feature type="domain" description="HD" evidence="2">
    <location>
        <begin position="254"/>
        <end position="376"/>
    </location>
</feature>
<dbReference type="InterPro" id="IPR006674">
    <property type="entry name" value="HD_domain"/>
</dbReference>
<keyword evidence="1" id="KW-1133">Transmembrane helix</keyword>
<feature type="transmembrane region" description="Helical" evidence="1">
    <location>
        <begin position="6"/>
        <end position="27"/>
    </location>
</feature>
<proteinExistence type="predicted"/>
<dbReference type="AlphaFoldDB" id="A0A017RU75"/>
<feature type="transmembrane region" description="Helical" evidence="1">
    <location>
        <begin position="183"/>
        <end position="203"/>
    </location>
</feature>
<feature type="transmembrane region" description="Helical" evidence="1">
    <location>
        <begin position="71"/>
        <end position="93"/>
    </location>
</feature>
<evidence type="ECO:0000256" key="1">
    <source>
        <dbReference type="SAM" id="Phobius"/>
    </source>
</evidence>
<dbReference type="SUPFAM" id="SSF109604">
    <property type="entry name" value="HD-domain/PDEase-like"/>
    <property type="match status" value="1"/>
</dbReference>
<comment type="caution">
    <text evidence="4">The sequence shown here is derived from an EMBL/GenBank/DDBJ whole genome shotgun (WGS) entry which is preliminary data.</text>
</comment>
<dbReference type="PROSITE" id="PS51832">
    <property type="entry name" value="HD_GYP"/>
    <property type="match status" value="1"/>
</dbReference>
<keyword evidence="5" id="KW-1185">Reference proteome</keyword>
<organism evidence="4 5">
    <name type="scientific">Fervidicella metallireducens AeB</name>
    <dbReference type="NCBI Taxonomy" id="1403537"/>
    <lineage>
        <taxon>Bacteria</taxon>
        <taxon>Bacillati</taxon>
        <taxon>Bacillota</taxon>
        <taxon>Clostridia</taxon>
        <taxon>Eubacteriales</taxon>
        <taxon>Clostridiaceae</taxon>
        <taxon>Fervidicella</taxon>
    </lineage>
</organism>
<evidence type="ECO:0000259" key="2">
    <source>
        <dbReference type="PROSITE" id="PS51831"/>
    </source>
</evidence>
<reference evidence="4 5" key="1">
    <citation type="journal article" date="2014" name="Genome Announc.">
        <title>Draft Genome Sequence of Fervidicella metallireducens Strain AeBT, an Iron-Reducing Thermoanaerobe from the Great Artesian Basin.</title>
        <authorList>
            <person name="Patel B.K."/>
        </authorList>
    </citation>
    <scope>NUCLEOTIDE SEQUENCE [LARGE SCALE GENOMIC DNA]</scope>
    <source>
        <strain evidence="4 5">AeB</strain>
    </source>
</reference>
<accession>A0A017RU75</accession>
<dbReference type="InterPro" id="IPR037522">
    <property type="entry name" value="HD_GYP_dom"/>
</dbReference>
<dbReference type="InterPro" id="IPR048430">
    <property type="entry name" value="MASE9"/>
</dbReference>
<keyword evidence="1" id="KW-0472">Membrane</keyword>
<name>A0A017RU75_9CLOT</name>
<dbReference type="Proteomes" id="UP000019681">
    <property type="component" value="Unassembled WGS sequence"/>
</dbReference>
<evidence type="ECO:0000313" key="5">
    <source>
        <dbReference type="Proteomes" id="UP000019681"/>
    </source>
</evidence>
<gene>
    <name evidence="4" type="ORF">Q428_09670</name>
</gene>
<feature type="transmembrane region" description="Helical" evidence="1">
    <location>
        <begin position="114"/>
        <end position="133"/>
    </location>
</feature>
<evidence type="ECO:0000259" key="3">
    <source>
        <dbReference type="PROSITE" id="PS51832"/>
    </source>
</evidence>
<dbReference type="OrthoDB" id="9804747at2"/>
<dbReference type="PROSITE" id="PS51831">
    <property type="entry name" value="HD"/>
    <property type="match status" value="1"/>
</dbReference>
<dbReference type="NCBIfam" id="TIGR00277">
    <property type="entry name" value="HDIG"/>
    <property type="match status" value="1"/>
</dbReference>
<dbReference type="Pfam" id="PF13487">
    <property type="entry name" value="HD_5"/>
    <property type="match status" value="1"/>
</dbReference>
<feature type="transmembrane region" description="Helical" evidence="1">
    <location>
        <begin position="209"/>
        <end position="226"/>
    </location>
</feature>
<feature type="transmembrane region" description="Helical" evidence="1">
    <location>
        <begin position="39"/>
        <end position="59"/>
    </location>
</feature>
<dbReference type="SMART" id="SM00471">
    <property type="entry name" value="HDc"/>
    <property type="match status" value="1"/>
</dbReference>
<dbReference type="RefSeq" id="WP_035380275.1">
    <property type="nucleotide sequence ID" value="NZ_AZQP01000028.1"/>
</dbReference>
<evidence type="ECO:0000313" key="4">
    <source>
        <dbReference type="EMBL" id="EYE88141.1"/>
    </source>
</evidence>
<dbReference type="InterPro" id="IPR003607">
    <property type="entry name" value="HD/PDEase_dom"/>
</dbReference>
<feature type="domain" description="HD-GYP" evidence="3">
    <location>
        <begin position="232"/>
        <end position="419"/>
    </location>
</feature>
<dbReference type="InterPro" id="IPR006675">
    <property type="entry name" value="HDIG_dom"/>
</dbReference>
<feature type="transmembrane region" description="Helical" evidence="1">
    <location>
        <begin position="145"/>
        <end position="171"/>
    </location>
</feature>
<sequence>MKNKKLILYLATMYILSAVCFIFAFKYDRHFLDYSSNTIIGIIFFILLSAFLESMTFVYKQTSISTGFSVTLASILIFGPFLSMVIISIGATLRIVKINNKYIHFFNTPLHKKLFNISNFSISIFLSSFYFKNYLGFEKITSIKFFYILIVVMLFLLVNSIIISLLIAIITGDKFSKILLSNLRMGVLNILAMAPFGLLLAYLYQNYNILGIIVLIIPITLSRYTFQLYIESKNKYLETVKALMNAMEARDKYTEGHSRRVAEIVEKIAKELKYSESKIEQLNIASLLHDVGKIGIDDSILNKPGNLNDEEYGIIKKHPLIGYEILKEIKDLDEISFIVKHHHERYDGKGYPDGKKAEELNLDVFIVQLADSIDAMSTDRPYRRALSEDEVLSELVKNKGTQFHPTVVDAYIRALKKVN</sequence>
<dbReference type="EMBL" id="AZQP01000028">
    <property type="protein sequence ID" value="EYE88141.1"/>
    <property type="molecule type" value="Genomic_DNA"/>
</dbReference>
<dbReference type="PANTHER" id="PTHR43155">
    <property type="entry name" value="CYCLIC DI-GMP PHOSPHODIESTERASE PA4108-RELATED"/>
    <property type="match status" value="1"/>
</dbReference>
<dbReference type="STRING" id="1403537.Q428_09670"/>